<proteinExistence type="predicted"/>
<protein>
    <submittedName>
        <fullName evidence="1">1562_t:CDS:1</fullName>
    </submittedName>
</protein>
<reference evidence="1" key="1">
    <citation type="submission" date="2021-06" db="EMBL/GenBank/DDBJ databases">
        <authorList>
            <person name="Kallberg Y."/>
            <person name="Tangrot J."/>
            <person name="Rosling A."/>
        </authorList>
    </citation>
    <scope>NUCLEOTIDE SEQUENCE</scope>
    <source>
        <strain evidence="1">CL356</strain>
    </source>
</reference>
<evidence type="ECO:0000313" key="1">
    <source>
        <dbReference type="EMBL" id="CAG8686359.1"/>
    </source>
</evidence>
<comment type="caution">
    <text evidence="1">The sequence shown here is derived from an EMBL/GenBank/DDBJ whole genome shotgun (WGS) entry which is preliminary data.</text>
</comment>
<feature type="non-terminal residue" evidence="1">
    <location>
        <position position="1"/>
    </location>
</feature>
<gene>
    <name evidence="1" type="ORF">ACOLOM_LOCUS9576</name>
</gene>
<dbReference type="Proteomes" id="UP000789525">
    <property type="component" value="Unassembled WGS sequence"/>
</dbReference>
<dbReference type="EMBL" id="CAJVPT010028136">
    <property type="protein sequence ID" value="CAG8686359.1"/>
    <property type="molecule type" value="Genomic_DNA"/>
</dbReference>
<evidence type="ECO:0000313" key="2">
    <source>
        <dbReference type="Proteomes" id="UP000789525"/>
    </source>
</evidence>
<sequence>GEEEEFKEDTHLSHLERIERKNRKNRSKESRGRLPVSARKRPARQND</sequence>
<name>A0ACA9P1B3_9GLOM</name>
<accession>A0ACA9P1B3</accession>
<organism evidence="1 2">
    <name type="scientific">Acaulospora colombiana</name>
    <dbReference type="NCBI Taxonomy" id="27376"/>
    <lineage>
        <taxon>Eukaryota</taxon>
        <taxon>Fungi</taxon>
        <taxon>Fungi incertae sedis</taxon>
        <taxon>Mucoromycota</taxon>
        <taxon>Glomeromycotina</taxon>
        <taxon>Glomeromycetes</taxon>
        <taxon>Diversisporales</taxon>
        <taxon>Acaulosporaceae</taxon>
        <taxon>Acaulospora</taxon>
    </lineage>
</organism>
<keyword evidence="2" id="KW-1185">Reference proteome</keyword>